<dbReference type="PIRSF" id="PIRSF036696">
    <property type="entry name" value="ACY-1"/>
    <property type="match status" value="1"/>
</dbReference>
<dbReference type="Gene3D" id="3.40.630.10">
    <property type="entry name" value="Zn peptidases"/>
    <property type="match status" value="1"/>
</dbReference>
<evidence type="ECO:0008006" key="8">
    <source>
        <dbReference type="Google" id="ProtNLM"/>
    </source>
</evidence>
<dbReference type="InterPro" id="IPR052083">
    <property type="entry name" value="Aminoacylase-1_M20A"/>
</dbReference>
<keyword evidence="1" id="KW-0963">Cytoplasm</keyword>
<keyword evidence="2 5" id="KW-0479">Metal-binding</keyword>
<dbReference type="GO" id="GO:0004046">
    <property type="term" value="F:aminoacylase activity"/>
    <property type="evidence" value="ECO:0007669"/>
    <property type="project" value="InterPro"/>
</dbReference>
<dbReference type="GO" id="GO:0046872">
    <property type="term" value="F:metal ion binding"/>
    <property type="evidence" value="ECO:0007669"/>
    <property type="project" value="UniProtKB-KW"/>
</dbReference>
<dbReference type="GO" id="GO:0006520">
    <property type="term" value="P:amino acid metabolic process"/>
    <property type="evidence" value="ECO:0007669"/>
    <property type="project" value="InterPro"/>
</dbReference>
<keyword evidence="7" id="KW-1185">Reference proteome</keyword>
<evidence type="ECO:0000256" key="5">
    <source>
        <dbReference type="PIRSR" id="PIRSR036696-2"/>
    </source>
</evidence>
<organism evidence="6 7">
    <name type="scientific">Zophobas morio</name>
    <dbReference type="NCBI Taxonomy" id="2755281"/>
    <lineage>
        <taxon>Eukaryota</taxon>
        <taxon>Metazoa</taxon>
        <taxon>Ecdysozoa</taxon>
        <taxon>Arthropoda</taxon>
        <taxon>Hexapoda</taxon>
        <taxon>Insecta</taxon>
        <taxon>Pterygota</taxon>
        <taxon>Neoptera</taxon>
        <taxon>Endopterygota</taxon>
        <taxon>Coleoptera</taxon>
        <taxon>Polyphaga</taxon>
        <taxon>Cucujiformia</taxon>
        <taxon>Tenebrionidae</taxon>
        <taxon>Zophobas</taxon>
    </lineage>
</organism>
<dbReference type="SUPFAM" id="SSF53187">
    <property type="entry name" value="Zn-dependent exopeptidases"/>
    <property type="match status" value="1"/>
</dbReference>
<feature type="binding site" evidence="5">
    <location>
        <position position="375"/>
    </location>
    <ligand>
        <name>Zn(2+)</name>
        <dbReference type="ChEBI" id="CHEBI:29105"/>
        <label>2</label>
    </ligand>
</feature>
<sequence length="404" mass="45742">MSSIQHKNYSFDEIAVDNFWEYLRIPSEQPNVNYEAFVRFLQFQAVCLDLPIQIHLSMSNKPVVVLTWVGTEPTLAAILLYNHMDVVPLREINWSNNPFGGDTDDQKTYARTSAHKKTASIQCLEAVRRLKNSGVTLKRTIHLCFAPDEELKGLEGMAGFITTNEISKLNIGFVLDSGLPSPTNEFTVFNGERCIWKIRVHCPGNAQHGLLLDCTAGDKMTRVLNKFFAFRMQQKQILKEDPNLTIGDIITINLTNIESGIQNFLVPTGFVLTFDCLIPPENVDVVLFQEAITKWCKDVGYDTWIEYAVQEPQIKPTKVDGSNKYWVAFKEAIDKLGLKMKTQIFPGYTDCRNFRLFGIPALSFTPINNTPVSLHEDGHHLTLDAFLKGIEIYYNIILSLGNVV</sequence>
<comment type="cofactor">
    <cofactor evidence="5">
        <name>Zn(2+)</name>
        <dbReference type="ChEBI" id="CHEBI:29105"/>
    </cofactor>
    <text evidence="5">Binds 2 Zn(2+) ions per subunit.</text>
</comment>
<reference evidence="6" key="1">
    <citation type="journal article" date="2023" name="G3 (Bethesda)">
        <title>Whole genome assemblies of Zophobas morio and Tenebrio molitor.</title>
        <authorList>
            <person name="Kaur S."/>
            <person name="Stinson S.A."/>
            <person name="diCenzo G.C."/>
        </authorList>
    </citation>
    <scope>NUCLEOTIDE SEQUENCE</scope>
    <source>
        <strain evidence="6">QUZm001</strain>
    </source>
</reference>
<feature type="binding site" evidence="5">
    <location>
        <position position="150"/>
    </location>
    <ligand>
        <name>Zn(2+)</name>
        <dbReference type="ChEBI" id="CHEBI:29105"/>
        <label>2</label>
    </ligand>
</feature>
<dbReference type="InterPro" id="IPR002933">
    <property type="entry name" value="Peptidase_M20"/>
</dbReference>
<dbReference type="InterPro" id="IPR010159">
    <property type="entry name" value="N-acyl_aa_amidohydrolase"/>
</dbReference>
<feature type="active site" evidence="4">
    <location>
        <position position="85"/>
    </location>
</feature>
<evidence type="ECO:0000256" key="3">
    <source>
        <dbReference type="ARBA" id="ARBA00022833"/>
    </source>
</evidence>
<accession>A0AA38HZ78</accession>
<dbReference type="Proteomes" id="UP001168821">
    <property type="component" value="Unassembled WGS sequence"/>
</dbReference>
<proteinExistence type="predicted"/>
<evidence type="ECO:0000313" key="7">
    <source>
        <dbReference type="Proteomes" id="UP001168821"/>
    </source>
</evidence>
<comment type="caution">
    <text evidence="6">The sequence shown here is derived from an EMBL/GenBank/DDBJ whole genome shotgun (WGS) entry which is preliminary data.</text>
</comment>
<protein>
    <recommendedName>
        <fullName evidence="8">N-acyl-L-amino-acid amidohydrolase</fullName>
    </recommendedName>
</protein>
<dbReference type="EMBL" id="JALNTZ010000008">
    <property type="protein sequence ID" value="KAJ3643724.1"/>
    <property type="molecule type" value="Genomic_DNA"/>
</dbReference>
<evidence type="ECO:0000313" key="6">
    <source>
        <dbReference type="EMBL" id="KAJ3643724.1"/>
    </source>
</evidence>
<evidence type="ECO:0000256" key="2">
    <source>
        <dbReference type="ARBA" id="ARBA00022723"/>
    </source>
</evidence>
<name>A0AA38HZ78_9CUCU</name>
<feature type="active site" description="Proton acceptor" evidence="4">
    <location>
        <position position="149"/>
    </location>
</feature>
<dbReference type="Gene3D" id="3.30.70.360">
    <property type="match status" value="1"/>
</dbReference>
<dbReference type="AlphaFoldDB" id="A0AA38HZ78"/>
<gene>
    <name evidence="6" type="ORF">Zmor_026418</name>
</gene>
<evidence type="ECO:0000256" key="1">
    <source>
        <dbReference type="ARBA" id="ARBA00022490"/>
    </source>
</evidence>
<dbReference type="NCBIfam" id="TIGR01880">
    <property type="entry name" value="Ac-peptdase-euk"/>
    <property type="match status" value="1"/>
</dbReference>
<dbReference type="Gene3D" id="1.10.150.900">
    <property type="match status" value="1"/>
</dbReference>
<keyword evidence="3 5" id="KW-0862">Zinc</keyword>
<dbReference type="PANTHER" id="PTHR45892">
    <property type="entry name" value="AMINOACYLASE-1"/>
    <property type="match status" value="1"/>
</dbReference>
<evidence type="ECO:0000256" key="4">
    <source>
        <dbReference type="PIRSR" id="PIRSR036696-1"/>
    </source>
</evidence>
<dbReference type="GO" id="GO:0005737">
    <property type="term" value="C:cytoplasm"/>
    <property type="evidence" value="ECO:0007669"/>
    <property type="project" value="InterPro"/>
</dbReference>
<feature type="binding site" evidence="5">
    <location>
        <position position="83"/>
    </location>
    <ligand>
        <name>Zn(2+)</name>
        <dbReference type="ChEBI" id="CHEBI:29105"/>
        <label>1</label>
    </ligand>
</feature>
<dbReference type="Pfam" id="PF01546">
    <property type="entry name" value="Peptidase_M20"/>
    <property type="match status" value="1"/>
</dbReference>
<dbReference type="PANTHER" id="PTHR45892:SF1">
    <property type="entry name" value="AMINOACYLASE-1"/>
    <property type="match status" value="1"/>
</dbReference>